<evidence type="ECO:0000259" key="1">
    <source>
        <dbReference type="Pfam" id="PF13166"/>
    </source>
</evidence>
<dbReference type="InterPro" id="IPR026866">
    <property type="entry name" value="CR006_AAA"/>
</dbReference>
<dbReference type="InterPro" id="IPR027417">
    <property type="entry name" value="P-loop_NTPase"/>
</dbReference>
<dbReference type="Pfam" id="PF13166">
    <property type="entry name" value="AAA_13"/>
    <property type="match status" value="1"/>
</dbReference>
<protein>
    <recommendedName>
        <fullName evidence="1">Protein CR006 P-loop domain-containing protein</fullName>
    </recommendedName>
</protein>
<evidence type="ECO:0000313" key="3">
    <source>
        <dbReference type="Proteomes" id="UP000515472"/>
    </source>
</evidence>
<dbReference type="Proteomes" id="UP000515472">
    <property type="component" value="Chromosome"/>
</dbReference>
<dbReference type="Gene3D" id="3.40.50.300">
    <property type="entry name" value="P-loop containing nucleotide triphosphate hydrolases"/>
    <property type="match status" value="1"/>
</dbReference>
<name>A0A6S6LYT9_9BACT</name>
<dbReference type="AlphaFoldDB" id="A0A6S6LYT9"/>
<accession>A0A6S6LYT9</accession>
<reference evidence="2 3" key="1">
    <citation type="submission" date="2020-06" db="EMBL/GenBank/DDBJ databases">
        <title>Interaction of electrochemicaly active bacteria, Geobacter bremensis R4 on different carbon anode.</title>
        <authorList>
            <person name="Meng L."/>
            <person name="Yoshida N."/>
        </authorList>
    </citation>
    <scope>NUCLEOTIDE SEQUENCE [LARGE SCALE GENOMIC DNA]</scope>
    <source>
        <strain evidence="2 3">R4</strain>
    </source>
</reference>
<dbReference type="EMBL" id="AP023213">
    <property type="protein sequence ID" value="BCG47247.1"/>
    <property type="molecule type" value="Genomic_DNA"/>
</dbReference>
<organism evidence="2 3">
    <name type="scientific">Citrifermentans bremense</name>
    <dbReference type="NCBI Taxonomy" id="60035"/>
    <lineage>
        <taxon>Bacteria</taxon>
        <taxon>Pseudomonadati</taxon>
        <taxon>Thermodesulfobacteriota</taxon>
        <taxon>Desulfuromonadia</taxon>
        <taxon>Geobacterales</taxon>
        <taxon>Geobacteraceae</taxon>
        <taxon>Citrifermentans</taxon>
    </lineage>
</organism>
<dbReference type="KEGG" id="gbn:GEOBRER4_19970"/>
<proteinExistence type="predicted"/>
<dbReference type="RefSeq" id="WP_185242188.1">
    <property type="nucleotide sequence ID" value="NZ_AP023213.1"/>
</dbReference>
<evidence type="ECO:0000313" key="2">
    <source>
        <dbReference type="EMBL" id="BCG47247.1"/>
    </source>
</evidence>
<gene>
    <name evidence="2" type="ORF">GEOBRER4_n2074</name>
</gene>
<feature type="domain" description="Protein CR006 P-loop" evidence="1">
    <location>
        <begin position="313"/>
        <end position="500"/>
    </location>
</feature>
<dbReference type="SUPFAM" id="SSF52540">
    <property type="entry name" value="P-loop containing nucleoside triphosphate hydrolases"/>
    <property type="match status" value="1"/>
</dbReference>
<keyword evidence="3" id="KW-1185">Reference proteome</keyword>
<sequence length="729" mass="82998">MEKLRVSLENCYGIQSLDYEFDFTWSASKSRAYAIYAPNGLMKTSFSRTFEALGKGDVPKEERYDRFSVHVVEADGCAITKETIYVLKSEIDISSDSPAITNILVNPNKKARYDELLVDLDKLKNKLVGSLQKLSKVKKPDIEQAIIRDWDDENFPACIGTIKSTAIDDDLSPYEYATIFDPKALEVLKSEEFISKASEFNARYQELFDQAGTMYQKGVFNPTRAETSFTTLDRQGFFAGGHRVHLRGDKESIDKAALEKKLQEIHAQIDGDEELKKLRASLAKNAQAQALADLIEGLSTSQVEFLLEKLQPANQAQFRKDLWSYYIHNSNDATTYLESYAVSKAEIEQIEADAAQEAPRWKVAVDLFNSRFVDMPFTLSVANQTKAVLGKEKAKLKFTFKDGTDTVEWSRSEIKTLSQGERRALYLLNFIFEVEARKFSNQETLFIIDDVADSFDYKNKHAIIQYLDDLTKMESFHQIILTHNFDFFRTLANNFVHRNRCLMANRNGSAISLVKAEGIKNYFIGKWKDNVVNDDCILCATIPFTRNLIEYTKGEADSDYLKLTSLLHWKNDTDEITVGDYLDIYNRLFGSSYNTDDTRPVKTLLIDKSNEICARTTHDGLNLEDKVLLSIAIRLQAEVFLTNELRRIKRNESYCCQSMNQFGSLVKEYMSLAPSAPTMRTLEKISITVSSNIHLNSFMYEPILDLTIDHLINLYNEVLGLNSGSADAN</sequence>